<keyword evidence="4 6" id="KW-0067">ATP-binding</keyword>
<dbReference type="SMART" id="SM00382">
    <property type="entry name" value="AAA"/>
    <property type="match status" value="1"/>
</dbReference>
<feature type="domain" description="ABC transporter" evidence="5">
    <location>
        <begin position="3"/>
        <end position="235"/>
    </location>
</feature>
<dbReference type="AlphaFoldDB" id="A0A1H0F6P8"/>
<dbReference type="PANTHER" id="PTHR42794:SF2">
    <property type="entry name" value="ABC TRANSPORTER ATP-BINDING PROTEIN"/>
    <property type="match status" value="1"/>
</dbReference>
<dbReference type="Proteomes" id="UP000198793">
    <property type="component" value="Unassembled WGS sequence"/>
</dbReference>
<dbReference type="OrthoDB" id="9810077at2"/>
<name>A0A1H0F6P8_9HYPH</name>
<reference evidence="6 7" key="1">
    <citation type="submission" date="2016-10" db="EMBL/GenBank/DDBJ databases">
        <authorList>
            <person name="de Groot N.N."/>
        </authorList>
    </citation>
    <scope>NUCLEOTIDE SEQUENCE [LARGE SCALE GENOMIC DNA]</scope>
    <source>
        <strain evidence="7">L7-484,KACC 16230,DSM 25025</strain>
    </source>
</reference>
<evidence type="ECO:0000256" key="2">
    <source>
        <dbReference type="ARBA" id="ARBA00022448"/>
    </source>
</evidence>
<keyword evidence="2" id="KW-0813">Transport</keyword>
<evidence type="ECO:0000256" key="3">
    <source>
        <dbReference type="ARBA" id="ARBA00022741"/>
    </source>
</evidence>
<accession>A0A1H0F6P8</accession>
<evidence type="ECO:0000256" key="1">
    <source>
        <dbReference type="ARBA" id="ARBA00005417"/>
    </source>
</evidence>
<dbReference type="InterPro" id="IPR027417">
    <property type="entry name" value="P-loop_NTPase"/>
</dbReference>
<dbReference type="Pfam" id="PF00005">
    <property type="entry name" value="ABC_tran"/>
    <property type="match status" value="1"/>
</dbReference>
<evidence type="ECO:0000313" key="7">
    <source>
        <dbReference type="Proteomes" id="UP000198793"/>
    </source>
</evidence>
<evidence type="ECO:0000256" key="4">
    <source>
        <dbReference type="ARBA" id="ARBA00022840"/>
    </source>
</evidence>
<dbReference type="PANTHER" id="PTHR42794">
    <property type="entry name" value="HEMIN IMPORT ATP-BINDING PROTEIN HMUV"/>
    <property type="match status" value="1"/>
</dbReference>
<evidence type="ECO:0000259" key="5">
    <source>
        <dbReference type="PROSITE" id="PS50893"/>
    </source>
</evidence>
<dbReference type="CDD" id="cd03214">
    <property type="entry name" value="ABC_Iron-Siderophores_B12_Hemin"/>
    <property type="match status" value="1"/>
</dbReference>
<dbReference type="SUPFAM" id="SSF52540">
    <property type="entry name" value="P-loop containing nucleoside triphosphate hydrolases"/>
    <property type="match status" value="1"/>
</dbReference>
<dbReference type="RefSeq" id="WP_090670598.1">
    <property type="nucleotide sequence ID" value="NZ_FNIT01000002.1"/>
</dbReference>
<dbReference type="Gene3D" id="3.40.50.300">
    <property type="entry name" value="P-loop containing nucleotide triphosphate hydrolases"/>
    <property type="match status" value="1"/>
</dbReference>
<organism evidence="6 7">
    <name type="scientific">Aureimonas jatrophae</name>
    <dbReference type="NCBI Taxonomy" id="1166073"/>
    <lineage>
        <taxon>Bacteria</taxon>
        <taxon>Pseudomonadati</taxon>
        <taxon>Pseudomonadota</taxon>
        <taxon>Alphaproteobacteria</taxon>
        <taxon>Hyphomicrobiales</taxon>
        <taxon>Aurantimonadaceae</taxon>
        <taxon>Aureimonas</taxon>
    </lineage>
</organism>
<sequence length="261" mass="28543">MSIRAKGISWRAGKRQILDRVSLEAEPGRVLGLIGPNGSGKTSLLRILAGLRRPDAGQVEVDGEDLRALGRRRLARRIAFVEQHGATNADLRVCDVVKLGRFPHRSPFSGWTGADEAAVADALARTGLTDRRFDRWQNLSGGERQRVHIARALAQTPSELILDEPTNHLDVHHQIGLLQLVAGLDVTCIVSLHDLNHAALFCDRVVVLSRGRVVASGPPAETLTETLLREVFAVDARVATSPHHGRPHIHFLPFAKGEIET</sequence>
<dbReference type="GO" id="GO:0016887">
    <property type="term" value="F:ATP hydrolysis activity"/>
    <property type="evidence" value="ECO:0007669"/>
    <property type="project" value="InterPro"/>
</dbReference>
<dbReference type="GO" id="GO:0005524">
    <property type="term" value="F:ATP binding"/>
    <property type="evidence" value="ECO:0007669"/>
    <property type="project" value="UniProtKB-KW"/>
</dbReference>
<dbReference type="STRING" id="1166073.SAMN05192530_102383"/>
<dbReference type="InterPro" id="IPR003593">
    <property type="entry name" value="AAA+_ATPase"/>
</dbReference>
<dbReference type="InterPro" id="IPR003439">
    <property type="entry name" value="ABC_transporter-like_ATP-bd"/>
</dbReference>
<protein>
    <submittedName>
        <fullName evidence="6">Iron complex transport system ATP-binding protein</fullName>
    </submittedName>
</protein>
<keyword evidence="3" id="KW-0547">Nucleotide-binding</keyword>
<dbReference type="FunFam" id="3.40.50.300:FF:000134">
    <property type="entry name" value="Iron-enterobactin ABC transporter ATP-binding protein"/>
    <property type="match status" value="1"/>
</dbReference>
<dbReference type="PROSITE" id="PS50893">
    <property type="entry name" value="ABC_TRANSPORTER_2"/>
    <property type="match status" value="1"/>
</dbReference>
<evidence type="ECO:0000313" key="6">
    <source>
        <dbReference type="EMBL" id="SDN90314.1"/>
    </source>
</evidence>
<gene>
    <name evidence="6" type="ORF">SAMN05192530_102383</name>
</gene>
<proteinExistence type="inferred from homology"/>
<keyword evidence="7" id="KW-1185">Reference proteome</keyword>
<comment type="similarity">
    <text evidence="1">Belongs to the ABC transporter superfamily.</text>
</comment>
<dbReference type="EMBL" id="FNIT01000002">
    <property type="protein sequence ID" value="SDN90314.1"/>
    <property type="molecule type" value="Genomic_DNA"/>
</dbReference>